<dbReference type="EC" id="6.1.1.24" evidence="9"/>
<keyword evidence="4" id="KW-0067">ATP-binding</keyword>
<keyword evidence="2 9" id="KW-0436">Ligase</keyword>
<evidence type="ECO:0000313" key="9">
    <source>
        <dbReference type="EMBL" id="SFV52153.1"/>
    </source>
</evidence>
<dbReference type="Gene3D" id="3.90.800.10">
    <property type="entry name" value="Glutamyl-tRNA Synthetase, Domain 3"/>
    <property type="match status" value="1"/>
</dbReference>
<dbReference type="Pfam" id="PF00749">
    <property type="entry name" value="tRNA-synt_1c"/>
    <property type="match status" value="1"/>
</dbReference>
<dbReference type="NCBIfam" id="TIGR00464">
    <property type="entry name" value="gltX_bact"/>
    <property type="match status" value="1"/>
</dbReference>
<dbReference type="InterPro" id="IPR045462">
    <property type="entry name" value="aa-tRNA-synth_I_cd-bd"/>
</dbReference>
<organism evidence="9">
    <name type="scientific">hydrothermal vent metagenome</name>
    <dbReference type="NCBI Taxonomy" id="652676"/>
    <lineage>
        <taxon>unclassified sequences</taxon>
        <taxon>metagenomes</taxon>
        <taxon>ecological metagenomes</taxon>
    </lineage>
</organism>
<accession>A0A1W1BF75</accession>
<evidence type="ECO:0000256" key="3">
    <source>
        <dbReference type="ARBA" id="ARBA00022741"/>
    </source>
</evidence>
<keyword evidence="3" id="KW-0547">Nucleotide-binding</keyword>
<evidence type="ECO:0000256" key="4">
    <source>
        <dbReference type="ARBA" id="ARBA00022840"/>
    </source>
</evidence>
<dbReference type="EMBL" id="FPHD01000018">
    <property type="protein sequence ID" value="SFV52153.1"/>
    <property type="molecule type" value="Genomic_DNA"/>
</dbReference>
<name>A0A1W1BF75_9ZZZZ</name>
<dbReference type="AlphaFoldDB" id="A0A1W1BF75"/>
<dbReference type="GO" id="GO:0050561">
    <property type="term" value="F:glutamate-tRNA(Gln) ligase activity"/>
    <property type="evidence" value="ECO:0007669"/>
    <property type="project" value="UniProtKB-EC"/>
</dbReference>
<dbReference type="GO" id="GO:0004818">
    <property type="term" value="F:glutamate-tRNA ligase activity"/>
    <property type="evidence" value="ECO:0007669"/>
    <property type="project" value="InterPro"/>
</dbReference>
<evidence type="ECO:0000256" key="6">
    <source>
        <dbReference type="ARBA" id="ARBA00023146"/>
    </source>
</evidence>
<keyword evidence="6" id="KW-0030">Aminoacyl-tRNA synthetase</keyword>
<dbReference type="InterPro" id="IPR000924">
    <property type="entry name" value="Glu/Gln-tRNA-synth"/>
</dbReference>
<proteinExistence type="inferred from homology"/>
<reference evidence="9" key="1">
    <citation type="submission" date="2016-10" db="EMBL/GenBank/DDBJ databases">
        <authorList>
            <person name="de Groot N.N."/>
        </authorList>
    </citation>
    <scope>NUCLEOTIDE SEQUENCE</scope>
</reference>
<dbReference type="Pfam" id="PF19269">
    <property type="entry name" value="Anticodon_2"/>
    <property type="match status" value="1"/>
</dbReference>
<dbReference type="InterPro" id="IPR020061">
    <property type="entry name" value="Glu_tRNA_lig_a-bdl"/>
</dbReference>
<dbReference type="PRINTS" id="PR00987">
    <property type="entry name" value="TRNASYNTHGLU"/>
</dbReference>
<dbReference type="Gene3D" id="1.10.10.350">
    <property type="match status" value="1"/>
</dbReference>
<dbReference type="InterPro" id="IPR004527">
    <property type="entry name" value="Glu-tRNA-ligase_bac/mito"/>
</dbReference>
<evidence type="ECO:0000259" key="8">
    <source>
        <dbReference type="Pfam" id="PF19269"/>
    </source>
</evidence>
<evidence type="ECO:0000256" key="5">
    <source>
        <dbReference type="ARBA" id="ARBA00022917"/>
    </source>
</evidence>
<sequence>MLRFAPSPTGDMHIEELRVAIVNYLVAQQHNEPFLVRINDTDKEHVVEGKDTEIMQILEKFALKHDSVFHQSEHLHMHQTLAIRLLEEGKAFVCTCNEEQTPYSGCCENADRSEHAKLKESGTPFVIRIKKPEHEIVIHDLIKGDIVTSPNEVDAFVILRADGTPTEVFASACDDMLSGITTAIEKEDHLKHASRELYIKTKLGYTEETDYAHLPTILNTDNESSLRCLFEQGFIPDAIINYLLLLGNTSAPEEIFTLPEAIAWFKLENISKSAVKFDIDKLRFINREHLKKMDDKLLSTLFGFADTDVGKLAKLYMEEASTINELAARIRPIFAPKVLEGEWAEQMKSIQKHIKDAPMIERFDDFKSYLEKESGLKEENVLKPLRLLLTGAEQGPELNDIYPLIKPYLLEVVS</sequence>
<evidence type="ECO:0000256" key="1">
    <source>
        <dbReference type="ARBA" id="ARBA00007894"/>
    </source>
</evidence>
<protein>
    <submittedName>
        <fullName evidence="9">Glutamyl-tRNA(Gln) synthetase</fullName>
        <ecNumber evidence="9">6.1.1.24</ecNumber>
    </submittedName>
</protein>
<feature type="domain" description="Glutamyl/glutaminyl-tRNA synthetase class Ib catalytic" evidence="7">
    <location>
        <begin position="3"/>
        <end position="283"/>
    </location>
</feature>
<dbReference type="GO" id="GO:0006424">
    <property type="term" value="P:glutamyl-tRNA aminoacylation"/>
    <property type="evidence" value="ECO:0007669"/>
    <property type="project" value="InterPro"/>
</dbReference>
<evidence type="ECO:0000259" key="7">
    <source>
        <dbReference type="Pfam" id="PF00749"/>
    </source>
</evidence>
<gene>
    <name evidence="9" type="ORF">MNB_SV-8-878</name>
</gene>
<dbReference type="InterPro" id="IPR049940">
    <property type="entry name" value="GluQ/Sye"/>
</dbReference>
<dbReference type="InterPro" id="IPR020751">
    <property type="entry name" value="aa-tRNA-synth_I_codon-bd_sub2"/>
</dbReference>
<dbReference type="InterPro" id="IPR020058">
    <property type="entry name" value="Glu/Gln-tRNA-synth_Ib_cat-dom"/>
</dbReference>
<feature type="domain" description="Aminoacyl-tRNA synthetase class I anticodon-binding" evidence="8">
    <location>
        <begin position="306"/>
        <end position="404"/>
    </location>
</feature>
<dbReference type="InterPro" id="IPR014729">
    <property type="entry name" value="Rossmann-like_a/b/a_fold"/>
</dbReference>
<comment type="similarity">
    <text evidence="1">Belongs to the class-I aminoacyl-tRNA synthetase family. Glutamate--tRNA ligase type 1 subfamily.</text>
</comment>
<dbReference type="PANTHER" id="PTHR43311">
    <property type="entry name" value="GLUTAMATE--TRNA LIGASE"/>
    <property type="match status" value="1"/>
</dbReference>
<dbReference type="Gene3D" id="1.10.1160.10">
    <property type="entry name" value="Glutamyl-trna Synthetase, Domain 2"/>
    <property type="match status" value="1"/>
</dbReference>
<dbReference type="SUPFAM" id="SSF52374">
    <property type="entry name" value="Nucleotidylyl transferase"/>
    <property type="match status" value="1"/>
</dbReference>
<dbReference type="GO" id="GO:0005829">
    <property type="term" value="C:cytosol"/>
    <property type="evidence" value="ECO:0007669"/>
    <property type="project" value="TreeGrafter"/>
</dbReference>
<dbReference type="GO" id="GO:0005524">
    <property type="term" value="F:ATP binding"/>
    <property type="evidence" value="ECO:0007669"/>
    <property type="project" value="UniProtKB-KW"/>
</dbReference>
<dbReference type="InterPro" id="IPR008925">
    <property type="entry name" value="aa_tRNA-synth_I_cd-bd_sf"/>
</dbReference>
<keyword evidence="5" id="KW-0648">Protein biosynthesis</keyword>
<dbReference type="SUPFAM" id="SSF48163">
    <property type="entry name" value="An anticodon-binding domain of class I aminoacyl-tRNA synthetases"/>
    <property type="match status" value="1"/>
</dbReference>
<dbReference type="PANTHER" id="PTHR43311:SF2">
    <property type="entry name" value="GLUTAMATE--TRNA LIGASE, MITOCHONDRIAL-RELATED"/>
    <property type="match status" value="1"/>
</dbReference>
<dbReference type="GO" id="GO:0000049">
    <property type="term" value="F:tRNA binding"/>
    <property type="evidence" value="ECO:0007669"/>
    <property type="project" value="InterPro"/>
</dbReference>
<dbReference type="Gene3D" id="3.40.50.620">
    <property type="entry name" value="HUPs"/>
    <property type="match status" value="1"/>
</dbReference>
<evidence type="ECO:0000256" key="2">
    <source>
        <dbReference type="ARBA" id="ARBA00022598"/>
    </source>
</evidence>